<comment type="caution">
    <text evidence="7">The sequence shown here is derived from an EMBL/GenBank/DDBJ whole genome shotgun (WGS) entry which is preliminary data.</text>
</comment>
<dbReference type="Gene3D" id="3.30.40.10">
    <property type="entry name" value="Zinc/RING finger domain, C3HC4 (zinc finger)"/>
    <property type="match status" value="1"/>
</dbReference>
<proteinExistence type="predicted"/>
<dbReference type="SUPFAM" id="SSF57850">
    <property type="entry name" value="RING/U-box"/>
    <property type="match status" value="1"/>
</dbReference>
<dbReference type="InterPro" id="IPR018957">
    <property type="entry name" value="Znf_C3HC4_RING-type"/>
</dbReference>
<feature type="region of interest" description="Disordered" evidence="5">
    <location>
        <begin position="165"/>
        <end position="188"/>
    </location>
</feature>
<accession>A0A8T1RXN2</accession>
<sequence length="188" mass="20249">MKNMERELICPVCKEMYKQPLALPCMHNVCHVCASEILVQHGYICCDPSSEPTSPASTPATRSPRMGRRLVPKPDRLDRLLKSGFGTYPAEAGAVHPNRQLPVRLPAGRGPGRAGPGQPVPEPTLERVVSGTGTHQHRAPHVRSATPAGATKGTECKRALHSGFKLNPLGHPEGPARATPPLTFRPMV</sequence>
<keyword evidence="1" id="KW-0479">Metal-binding</keyword>
<dbReference type="InterPro" id="IPR001841">
    <property type="entry name" value="Znf_RING"/>
</dbReference>
<protein>
    <submittedName>
        <fullName evidence="7">Tripartite motif containing 46</fullName>
    </submittedName>
</protein>
<reference evidence="7 8" key="1">
    <citation type="journal article" date="2020" name="G3 (Bethesda)">
        <title>Draft Genome of the Common Snapping Turtle, Chelydra serpentina, a Model for Phenotypic Plasticity in Reptiles.</title>
        <authorList>
            <person name="Das D."/>
            <person name="Singh S.K."/>
            <person name="Bierstedt J."/>
            <person name="Erickson A."/>
            <person name="Galli G.L.J."/>
            <person name="Crossley D.A. 2nd"/>
            <person name="Rhen T."/>
        </authorList>
    </citation>
    <scope>NUCLEOTIDE SEQUENCE [LARGE SCALE GENOMIC DNA]</scope>
    <source>
        <strain evidence="7">KW</strain>
    </source>
</reference>
<feature type="region of interest" description="Disordered" evidence="5">
    <location>
        <begin position="50"/>
        <end position="70"/>
    </location>
</feature>
<keyword evidence="2 4" id="KW-0863">Zinc-finger</keyword>
<evidence type="ECO:0000313" key="7">
    <source>
        <dbReference type="EMBL" id="KAG6921371.1"/>
    </source>
</evidence>
<dbReference type="EMBL" id="JAHGAV010002178">
    <property type="protein sequence ID" value="KAG6921371.1"/>
    <property type="molecule type" value="Genomic_DNA"/>
</dbReference>
<name>A0A8T1RXN2_CHESE</name>
<feature type="region of interest" description="Disordered" evidence="5">
    <location>
        <begin position="132"/>
        <end position="151"/>
    </location>
</feature>
<organism evidence="7 8">
    <name type="scientific">Chelydra serpentina</name>
    <name type="common">Snapping turtle</name>
    <name type="synonym">Testudo serpentina</name>
    <dbReference type="NCBI Taxonomy" id="8475"/>
    <lineage>
        <taxon>Eukaryota</taxon>
        <taxon>Metazoa</taxon>
        <taxon>Chordata</taxon>
        <taxon>Craniata</taxon>
        <taxon>Vertebrata</taxon>
        <taxon>Euteleostomi</taxon>
        <taxon>Archelosauria</taxon>
        <taxon>Testudinata</taxon>
        <taxon>Testudines</taxon>
        <taxon>Cryptodira</taxon>
        <taxon>Durocryptodira</taxon>
        <taxon>Americhelydia</taxon>
        <taxon>Chelydroidea</taxon>
        <taxon>Chelydridae</taxon>
        <taxon>Chelydra</taxon>
    </lineage>
</organism>
<keyword evidence="3" id="KW-0862">Zinc</keyword>
<dbReference type="Pfam" id="PF00097">
    <property type="entry name" value="zf-C3HC4"/>
    <property type="match status" value="1"/>
</dbReference>
<keyword evidence="8" id="KW-1185">Reference proteome</keyword>
<evidence type="ECO:0000256" key="1">
    <source>
        <dbReference type="ARBA" id="ARBA00022723"/>
    </source>
</evidence>
<evidence type="ECO:0000256" key="2">
    <source>
        <dbReference type="ARBA" id="ARBA00022771"/>
    </source>
</evidence>
<evidence type="ECO:0000313" key="8">
    <source>
        <dbReference type="Proteomes" id="UP000765507"/>
    </source>
</evidence>
<dbReference type="PROSITE" id="PS50089">
    <property type="entry name" value="ZF_RING_2"/>
    <property type="match status" value="1"/>
</dbReference>
<dbReference type="PROSITE" id="PS00518">
    <property type="entry name" value="ZF_RING_1"/>
    <property type="match status" value="1"/>
</dbReference>
<dbReference type="Proteomes" id="UP000765507">
    <property type="component" value="Unassembled WGS sequence"/>
</dbReference>
<evidence type="ECO:0000256" key="4">
    <source>
        <dbReference type="PROSITE-ProRule" id="PRU00175"/>
    </source>
</evidence>
<evidence type="ECO:0000256" key="5">
    <source>
        <dbReference type="SAM" id="MobiDB-lite"/>
    </source>
</evidence>
<dbReference type="AlphaFoldDB" id="A0A8T1RXN2"/>
<gene>
    <name evidence="7" type="primary">TRIM46</name>
    <name evidence="7" type="ORF">G0U57_008113</name>
</gene>
<feature type="domain" description="RING-type" evidence="6">
    <location>
        <begin position="10"/>
        <end position="46"/>
    </location>
</feature>
<feature type="compositionally biased region" description="Low complexity" evidence="5">
    <location>
        <begin position="50"/>
        <end position="64"/>
    </location>
</feature>
<dbReference type="InterPro" id="IPR013083">
    <property type="entry name" value="Znf_RING/FYVE/PHD"/>
</dbReference>
<dbReference type="GO" id="GO:0008270">
    <property type="term" value="F:zinc ion binding"/>
    <property type="evidence" value="ECO:0007669"/>
    <property type="project" value="UniProtKB-KW"/>
</dbReference>
<evidence type="ECO:0000256" key="3">
    <source>
        <dbReference type="ARBA" id="ARBA00022833"/>
    </source>
</evidence>
<dbReference type="OrthoDB" id="10040278at2759"/>
<dbReference type="InterPro" id="IPR017907">
    <property type="entry name" value="Znf_RING_CS"/>
</dbReference>
<evidence type="ECO:0000259" key="6">
    <source>
        <dbReference type="PROSITE" id="PS50089"/>
    </source>
</evidence>